<dbReference type="EMBL" id="AMFJ01000560">
    <property type="protein sequence ID" value="EKE27097.1"/>
    <property type="molecule type" value="Genomic_DNA"/>
</dbReference>
<keyword evidence="2" id="KW-1133">Transmembrane helix</keyword>
<feature type="non-terminal residue" evidence="3">
    <location>
        <position position="959"/>
    </location>
</feature>
<reference evidence="3" key="1">
    <citation type="journal article" date="2012" name="Science">
        <title>Fermentation, hydrogen, and sulfur metabolism in multiple uncultivated bacterial phyla.</title>
        <authorList>
            <person name="Wrighton K.C."/>
            <person name="Thomas B.C."/>
            <person name="Sharon I."/>
            <person name="Miller C.S."/>
            <person name="Castelle C.J."/>
            <person name="VerBerkmoes N.C."/>
            <person name="Wilkins M.J."/>
            <person name="Hettich R.L."/>
            <person name="Lipton M.S."/>
            <person name="Williams K.H."/>
            <person name="Long P.E."/>
            <person name="Banfield J.F."/>
        </authorList>
    </citation>
    <scope>NUCLEOTIDE SEQUENCE [LARGE SCALE GENOMIC DNA]</scope>
</reference>
<comment type="caution">
    <text evidence="3">The sequence shown here is derived from an EMBL/GenBank/DDBJ whole genome shotgun (WGS) entry which is preliminary data.</text>
</comment>
<gene>
    <name evidence="3" type="ORF">ACD_4C00044G0001</name>
</gene>
<feature type="coiled-coil region" evidence="1">
    <location>
        <begin position="271"/>
        <end position="298"/>
    </location>
</feature>
<accession>K2FYW8</accession>
<dbReference type="AlphaFoldDB" id="K2FYW8"/>
<keyword evidence="1" id="KW-0175">Coiled coil</keyword>
<keyword evidence="2" id="KW-0472">Membrane</keyword>
<keyword evidence="2" id="KW-0812">Transmembrane</keyword>
<sequence length="959" mass="113849">MVYWNNRENPDKISKINYLWHRVKNLAAVFATSVAIWLSWCWWWGKSDSIQNPAEISNSTSWFKMKQNKIWDNVEISFEINEPNSKIVYIINWDFSELNDDSVWYEWIPINLELWDVVYYRLVKSDWTLWEIYSFLNYSNLLQTNNLNAEDWSLAGRIQQEESNIIKYENDLNNLANSKQIKQSSLDQISTTINQIKTDISSNNSRVANISAFLSNIANLLNSTSSLDDNFDENLKNIINSYYNNASKITTKSLANSTITNLNTNKISQRIDVLNSEISSLNSDISRLESEIILAQNNYNKKYNDYITWKNEADIEKVNYNLARSEYFKYKWIYEENSNKFHAIESILLSYWYDSYLNMNLSTLFWNYSNNLPYVKNVINGAAQSTLDQYKNKTYILDSTSKDKISSPNQNIAKQTYFWWDYQVFVEFNATNNWKNYKANVYMITHNYSWDSNKRSNNITVVNNTNIADLRDVLYSAARSSILWYNIDNMIIYKTNMDNVYDKAFDTAFEWFFSQIAYETNKQSYEMALSDLSDITTQITTNKQNLASKKSQLETKKIELTDCQSKIASAQNDLNTNEAYLNNKNNELAIFETQKQNLISEIQVIEVNYSQTSDLYLASQHFVDTNKNNLNQIKPNDPVLAWQTEIVNWTYAYVNWGNYWTNVYKANPLTIYVRYWNNYPATMWAEYKTNDQLTVSAGVNISNLDDLKTSKSKFEEMIKKTQNIVKYWWLPENWNSIRNITSTDLNNFKSEILSYTAWIEGGPAWQVLISWKEWLYKEALRLYFTASFKYFLDNDSNFKSKYYEVKFDILNKKISEIESFEWRTVSNFEKNQIAEQIAKWIIKWTTDWWVDFAMSYKDTADGIYTIWKSLISIDWNDVKNFFFWALNAIKDPINTIETVWYKIKEDIGKIKSWIYAIINKLEYIWAYWYSYWSSYAWSFIWFTIADPIWKFFKWAKVAN</sequence>
<evidence type="ECO:0000313" key="3">
    <source>
        <dbReference type="EMBL" id="EKE27097.1"/>
    </source>
</evidence>
<evidence type="ECO:0000256" key="1">
    <source>
        <dbReference type="SAM" id="Coils"/>
    </source>
</evidence>
<organism evidence="3">
    <name type="scientific">uncultured bacterium</name>
    <name type="common">gcode 4</name>
    <dbReference type="NCBI Taxonomy" id="1234023"/>
    <lineage>
        <taxon>Bacteria</taxon>
        <taxon>environmental samples</taxon>
    </lineage>
</organism>
<evidence type="ECO:0000256" key="2">
    <source>
        <dbReference type="SAM" id="Phobius"/>
    </source>
</evidence>
<feature type="coiled-coil region" evidence="1">
    <location>
        <begin position="553"/>
        <end position="601"/>
    </location>
</feature>
<protein>
    <submittedName>
        <fullName evidence="3">Uncharacterized protein</fullName>
    </submittedName>
</protein>
<feature type="transmembrane region" description="Helical" evidence="2">
    <location>
        <begin position="25"/>
        <end position="45"/>
    </location>
</feature>
<name>K2FYW8_9BACT</name>
<proteinExistence type="predicted"/>